<evidence type="ECO:0000313" key="1">
    <source>
        <dbReference type="EMBL" id="MBD2180994.1"/>
    </source>
</evidence>
<proteinExistence type="predicted"/>
<dbReference type="Proteomes" id="UP000641646">
    <property type="component" value="Unassembled WGS sequence"/>
</dbReference>
<evidence type="ECO:0000313" key="2">
    <source>
        <dbReference type="Proteomes" id="UP000641646"/>
    </source>
</evidence>
<name>A0A926VBV0_9CYAN</name>
<dbReference type="AlphaFoldDB" id="A0A926VBV0"/>
<dbReference type="RefSeq" id="WP_190463754.1">
    <property type="nucleotide sequence ID" value="NZ_JACJPW010000014.1"/>
</dbReference>
<gene>
    <name evidence="1" type="ORF">H6G03_07760</name>
</gene>
<reference evidence="1" key="2">
    <citation type="submission" date="2020-08" db="EMBL/GenBank/DDBJ databases">
        <authorList>
            <person name="Chen M."/>
            <person name="Teng W."/>
            <person name="Zhao L."/>
            <person name="Hu C."/>
            <person name="Zhou Y."/>
            <person name="Han B."/>
            <person name="Song L."/>
            <person name="Shu W."/>
        </authorList>
    </citation>
    <scope>NUCLEOTIDE SEQUENCE</scope>
    <source>
        <strain evidence="1">FACHB-1375</strain>
    </source>
</reference>
<protein>
    <submittedName>
        <fullName evidence="1">Uncharacterized protein</fullName>
    </submittedName>
</protein>
<sequence length="69" mass="7917">MSLQKYDSTLPRSIADLVHRHGFKSVVRELAAYCEVEWVQAEIRSEPADHWRNVGVTLVKVAENLPLQE</sequence>
<organism evidence="1 2">
    <name type="scientific">Aerosakkonema funiforme FACHB-1375</name>
    <dbReference type="NCBI Taxonomy" id="2949571"/>
    <lineage>
        <taxon>Bacteria</taxon>
        <taxon>Bacillati</taxon>
        <taxon>Cyanobacteriota</taxon>
        <taxon>Cyanophyceae</taxon>
        <taxon>Oscillatoriophycideae</taxon>
        <taxon>Aerosakkonematales</taxon>
        <taxon>Aerosakkonemataceae</taxon>
        <taxon>Aerosakkonema</taxon>
    </lineage>
</organism>
<accession>A0A926VBV0</accession>
<dbReference type="EMBL" id="JACJPW010000014">
    <property type="protein sequence ID" value="MBD2180994.1"/>
    <property type="molecule type" value="Genomic_DNA"/>
</dbReference>
<comment type="caution">
    <text evidence="1">The sequence shown here is derived from an EMBL/GenBank/DDBJ whole genome shotgun (WGS) entry which is preliminary data.</text>
</comment>
<keyword evidence="2" id="KW-1185">Reference proteome</keyword>
<reference evidence="1" key="1">
    <citation type="journal article" date="2015" name="ISME J.">
        <title>Draft Genome Sequence of Streptomyces incarnatus NRRL8089, which Produces the Nucleoside Antibiotic Sinefungin.</title>
        <authorList>
            <person name="Oshima K."/>
            <person name="Hattori M."/>
            <person name="Shimizu H."/>
            <person name="Fukuda K."/>
            <person name="Nemoto M."/>
            <person name="Inagaki K."/>
            <person name="Tamura T."/>
        </authorList>
    </citation>
    <scope>NUCLEOTIDE SEQUENCE</scope>
    <source>
        <strain evidence="1">FACHB-1375</strain>
    </source>
</reference>